<feature type="transmembrane region" description="Helical" evidence="10">
    <location>
        <begin position="146"/>
        <end position="165"/>
    </location>
</feature>
<evidence type="ECO:0000256" key="8">
    <source>
        <dbReference type="RuleBase" id="RU003943"/>
    </source>
</evidence>
<dbReference type="SUPFAM" id="SSF81345">
    <property type="entry name" value="ABC transporter involved in vitamin B12 uptake, BtuC"/>
    <property type="match status" value="1"/>
</dbReference>
<dbReference type="Gene3D" id="1.10.3470.10">
    <property type="entry name" value="ABC transporter involved in vitamin B12 uptake, BtuC"/>
    <property type="match status" value="1"/>
</dbReference>
<sequence length="440" mass="48502">MSLILEILESLIPASSVGKAWMAAVLLGVGCGLLGCFVVLRREALMGDAISHAVLPGVVAGLVYSPDRNLALILACAVMAGLCGVGVVRVLERTTRLKPDACLACVLALFFALGLVWQSKFQSETVGVMHFLFGNIGSIDGNDLKMMLVSVVLISVMVVTMRRPLLVMSFDPGFGRALGFPTWCLEFLFYTLLTFAVVVSLQAVGVVLVSAMLITPAASAYLLTDRFDRMLLLSMLLGILSGVIGAWMSTSMSRMPTGPVMTLAASGVFVLVYLCAPRHGVLAKSLRLARRRRLIRRENTLKTIYHILEEEGFSHRDVSVMMIASKRKEAEDHVHLTCEGLQRQSLILFSEDKRSLSLTDSGWRRAMELVRNHRLWELYLTREANYADDHVHEDAEKIEHLLGPSMIRQLEKDLDFPKLDPHGRPIPRVDAGYPTGSLPL</sequence>
<dbReference type="PANTHER" id="PTHR30477">
    <property type="entry name" value="ABC-TRANSPORTER METAL-BINDING PROTEIN"/>
    <property type="match status" value="1"/>
</dbReference>
<dbReference type="GO" id="GO:0046983">
    <property type="term" value="F:protein dimerization activity"/>
    <property type="evidence" value="ECO:0007669"/>
    <property type="project" value="InterPro"/>
</dbReference>
<comment type="similarity">
    <text evidence="2 8">Belongs to the ABC-3 integral membrane protein family.</text>
</comment>
<comment type="subcellular location">
    <subcellularLocation>
        <location evidence="1 8">Cell membrane</location>
        <topology evidence="1 8">Multi-pass membrane protein</topology>
    </subcellularLocation>
</comment>
<dbReference type="InterPro" id="IPR037294">
    <property type="entry name" value="ABC_BtuC-like"/>
</dbReference>
<organism evidence="12 13">
    <name type="scientific">Oceaniferula marina</name>
    <dbReference type="NCBI Taxonomy" id="2748318"/>
    <lineage>
        <taxon>Bacteria</taxon>
        <taxon>Pseudomonadati</taxon>
        <taxon>Verrucomicrobiota</taxon>
        <taxon>Verrucomicrobiia</taxon>
        <taxon>Verrucomicrobiales</taxon>
        <taxon>Verrucomicrobiaceae</taxon>
        <taxon>Oceaniferula</taxon>
    </lineage>
</organism>
<keyword evidence="5 8" id="KW-0812">Transmembrane</keyword>
<keyword evidence="13" id="KW-1185">Reference proteome</keyword>
<feature type="transmembrane region" description="Helical" evidence="10">
    <location>
        <begin position="177"/>
        <end position="197"/>
    </location>
</feature>
<keyword evidence="4" id="KW-1003">Cell membrane</keyword>
<dbReference type="GO" id="GO:0043190">
    <property type="term" value="C:ATP-binding cassette (ABC) transporter complex"/>
    <property type="evidence" value="ECO:0007669"/>
    <property type="project" value="InterPro"/>
</dbReference>
<feature type="domain" description="Iron dependent repressor metal binding and dimerisation" evidence="11">
    <location>
        <begin position="359"/>
        <end position="428"/>
    </location>
</feature>
<dbReference type="InterPro" id="IPR022689">
    <property type="entry name" value="Iron_dep_repressor"/>
</dbReference>
<evidence type="ECO:0000256" key="6">
    <source>
        <dbReference type="ARBA" id="ARBA00022989"/>
    </source>
</evidence>
<dbReference type="CDD" id="cd06550">
    <property type="entry name" value="TM_ABC_iron-siderophores_like"/>
    <property type="match status" value="1"/>
</dbReference>
<dbReference type="Proteomes" id="UP000557872">
    <property type="component" value="Unassembled WGS sequence"/>
</dbReference>
<dbReference type="EMBL" id="JACBAZ010000004">
    <property type="protein sequence ID" value="NWK56566.1"/>
    <property type="molecule type" value="Genomic_DNA"/>
</dbReference>
<feature type="transmembrane region" description="Helical" evidence="10">
    <location>
        <begin position="70"/>
        <end position="89"/>
    </location>
</feature>
<dbReference type="GO" id="GO:0046914">
    <property type="term" value="F:transition metal ion binding"/>
    <property type="evidence" value="ECO:0007669"/>
    <property type="project" value="InterPro"/>
</dbReference>
<keyword evidence="7 10" id="KW-0472">Membrane</keyword>
<accession>A0A851GGS8</accession>
<evidence type="ECO:0000256" key="5">
    <source>
        <dbReference type="ARBA" id="ARBA00022692"/>
    </source>
</evidence>
<feature type="transmembrane region" description="Helical" evidence="10">
    <location>
        <begin position="203"/>
        <end position="223"/>
    </location>
</feature>
<dbReference type="InterPro" id="IPR001367">
    <property type="entry name" value="Fe_dep_repressor"/>
</dbReference>
<feature type="transmembrane region" description="Helical" evidence="10">
    <location>
        <begin position="230"/>
        <end position="248"/>
    </location>
</feature>
<dbReference type="Pfam" id="PF00950">
    <property type="entry name" value="ABC-3"/>
    <property type="match status" value="1"/>
</dbReference>
<feature type="region of interest" description="Disordered" evidence="9">
    <location>
        <begin position="418"/>
        <end position="440"/>
    </location>
</feature>
<evidence type="ECO:0000313" key="13">
    <source>
        <dbReference type="Proteomes" id="UP000557872"/>
    </source>
</evidence>
<dbReference type="Pfam" id="PF02742">
    <property type="entry name" value="Fe_dep_repr_C"/>
    <property type="match status" value="1"/>
</dbReference>
<evidence type="ECO:0000256" key="2">
    <source>
        <dbReference type="ARBA" id="ARBA00008034"/>
    </source>
</evidence>
<feature type="transmembrane region" description="Helical" evidence="10">
    <location>
        <begin position="20"/>
        <end position="40"/>
    </location>
</feature>
<gene>
    <name evidence="12" type="ORF">HW115_13170</name>
</gene>
<evidence type="ECO:0000256" key="9">
    <source>
        <dbReference type="SAM" id="MobiDB-lite"/>
    </source>
</evidence>
<dbReference type="GO" id="GO:0055085">
    <property type="term" value="P:transmembrane transport"/>
    <property type="evidence" value="ECO:0007669"/>
    <property type="project" value="InterPro"/>
</dbReference>
<dbReference type="InterPro" id="IPR001626">
    <property type="entry name" value="ABC_TroCD"/>
</dbReference>
<proteinExistence type="inferred from homology"/>
<evidence type="ECO:0000259" key="11">
    <source>
        <dbReference type="Pfam" id="PF02742"/>
    </source>
</evidence>
<evidence type="ECO:0000256" key="10">
    <source>
        <dbReference type="SAM" id="Phobius"/>
    </source>
</evidence>
<reference evidence="12 13" key="1">
    <citation type="submission" date="2020-07" db="EMBL/GenBank/DDBJ databases">
        <title>Roseicoccus Jingziensis gen. nov., sp. nov., isolated from coastal seawater.</title>
        <authorList>
            <person name="Feng X."/>
        </authorList>
    </citation>
    <scope>NUCLEOTIDE SEQUENCE [LARGE SCALE GENOMIC DNA]</scope>
    <source>
        <strain evidence="12 13">N1E253</strain>
    </source>
</reference>
<feature type="transmembrane region" description="Helical" evidence="10">
    <location>
        <begin position="260"/>
        <end position="283"/>
    </location>
</feature>
<dbReference type="GO" id="GO:0010043">
    <property type="term" value="P:response to zinc ion"/>
    <property type="evidence" value="ECO:0007669"/>
    <property type="project" value="TreeGrafter"/>
</dbReference>
<dbReference type="SUPFAM" id="SSF47979">
    <property type="entry name" value="Iron-dependent repressor protein, dimerization domain"/>
    <property type="match status" value="1"/>
</dbReference>
<keyword evidence="6 10" id="KW-1133">Transmembrane helix</keyword>
<feature type="transmembrane region" description="Helical" evidence="10">
    <location>
        <begin position="45"/>
        <end position="64"/>
    </location>
</feature>
<name>A0A851GGS8_9BACT</name>
<keyword evidence="3 8" id="KW-0813">Transport</keyword>
<dbReference type="RefSeq" id="WP_178933333.1">
    <property type="nucleotide sequence ID" value="NZ_JACBAZ010000004.1"/>
</dbReference>
<dbReference type="PANTHER" id="PTHR30477:SF3">
    <property type="entry name" value="METAL TRANSPORT SYSTEM MEMBRANE PROTEIN CT_069-RELATED"/>
    <property type="match status" value="1"/>
</dbReference>
<dbReference type="Gene3D" id="1.10.10.10">
    <property type="entry name" value="Winged helix-like DNA-binding domain superfamily/Winged helix DNA-binding domain"/>
    <property type="match status" value="1"/>
</dbReference>
<dbReference type="GO" id="GO:0003700">
    <property type="term" value="F:DNA-binding transcription factor activity"/>
    <property type="evidence" value="ECO:0007669"/>
    <property type="project" value="InterPro"/>
</dbReference>
<dbReference type="InterPro" id="IPR036388">
    <property type="entry name" value="WH-like_DNA-bd_sf"/>
</dbReference>
<evidence type="ECO:0000313" key="12">
    <source>
        <dbReference type="EMBL" id="NWK56566.1"/>
    </source>
</evidence>
<comment type="caution">
    <text evidence="12">The sequence shown here is derived from an EMBL/GenBank/DDBJ whole genome shotgun (WGS) entry which is preliminary data.</text>
</comment>
<protein>
    <submittedName>
        <fullName evidence="12">Metal ABC transporter permease</fullName>
    </submittedName>
</protein>
<dbReference type="AlphaFoldDB" id="A0A851GGS8"/>
<evidence type="ECO:0000256" key="3">
    <source>
        <dbReference type="ARBA" id="ARBA00022448"/>
    </source>
</evidence>
<dbReference type="InterPro" id="IPR036421">
    <property type="entry name" value="Fe_dep_repressor_sf"/>
</dbReference>
<feature type="transmembrane region" description="Helical" evidence="10">
    <location>
        <begin position="101"/>
        <end position="119"/>
    </location>
</feature>
<evidence type="ECO:0000256" key="7">
    <source>
        <dbReference type="ARBA" id="ARBA00023136"/>
    </source>
</evidence>
<dbReference type="SMART" id="SM00529">
    <property type="entry name" value="HTH_DTXR"/>
    <property type="match status" value="1"/>
</dbReference>
<evidence type="ECO:0000256" key="1">
    <source>
        <dbReference type="ARBA" id="ARBA00004651"/>
    </source>
</evidence>
<evidence type="ECO:0000256" key="4">
    <source>
        <dbReference type="ARBA" id="ARBA00022475"/>
    </source>
</evidence>